<gene>
    <name evidence="1" type="ORF">QG404_10610</name>
</gene>
<proteinExistence type="predicted"/>
<organism evidence="1 2">
    <name type="scientific">Arsenophonus apicola</name>
    <dbReference type="NCBI Taxonomy" id="2879119"/>
    <lineage>
        <taxon>Bacteria</taxon>
        <taxon>Pseudomonadati</taxon>
        <taxon>Pseudomonadota</taxon>
        <taxon>Gammaproteobacteria</taxon>
        <taxon>Enterobacterales</taxon>
        <taxon>Morganellaceae</taxon>
        <taxon>Arsenophonus</taxon>
    </lineage>
</organism>
<dbReference type="RefSeq" id="WP_280937507.1">
    <property type="nucleotide sequence ID" value="NZ_CP123759.1"/>
</dbReference>
<evidence type="ECO:0000313" key="2">
    <source>
        <dbReference type="Proteomes" id="UP001231859"/>
    </source>
</evidence>
<dbReference type="EMBL" id="CP123759">
    <property type="protein sequence ID" value="WGO82815.1"/>
    <property type="molecule type" value="Genomic_DNA"/>
</dbReference>
<accession>A0ABY8NZZ6</accession>
<reference evidence="1 2" key="1">
    <citation type="submission" date="2023-04" db="EMBL/GenBank/DDBJ databases">
        <title>Genome dynamics across the evolutionary transition to endosymbiosis.</title>
        <authorList>
            <person name="Siozios S."/>
            <person name="Nadal-Jimenez P."/>
            <person name="Azagi T."/>
            <person name="Sprong H."/>
            <person name="Frost C.L."/>
            <person name="Parratt S.R."/>
            <person name="Taylor G."/>
            <person name="Brettell L."/>
            <person name="Lew K.C."/>
            <person name="Croft L."/>
            <person name="King K.C."/>
            <person name="Brockhurst M.A."/>
            <person name="Hypsa V."/>
            <person name="Novakova E."/>
            <person name="Darby A.C."/>
            <person name="Hurst G.D.D."/>
        </authorList>
    </citation>
    <scope>NUCLEOTIDE SEQUENCE [LARGE SCALE GENOMIC DNA]</scope>
    <source>
        <strain evidence="2">aApi_AU</strain>
    </source>
</reference>
<sequence length="395" mass="44772">MNSYNIWQDFYQLTHLSIDFPNSVNNKAAIYGNGKNQVEVMVTLRIIDKSLSPISLKEEDVREHIFLCDFFSGNELKAGWKISDKDNGYNKVIEYIQSTDAPHEKIDVMDDGFISIRKFVCCDRQDNGIVIAGGIDIPGVGKFNTSQFGTSTKNGPNGKEGNEFKNPKNITIIAREPIRYSDKDNITIQAGVLSDIADLNYQVFGYNSNPSTGKGKIMNSIIKIFPSKETGINNFFKEHLITYKAIKNRDVSQEMSVLKSPRVFNCFSILKEPHYPCAVIGKYQDNNFNLNLWYSMNDIIDIDGFYIIDNGSTDSNMTQFLCNAIVRKQYIDDRNGSIYLVLYKNIIFSTIAKSRHGWKDVINNPVIEVVDSYGNEGNIELTFDSQEHFDIPAIV</sequence>
<evidence type="ECO:0000313" key="1">
    <source>
        <dbReference type="EMBL" id="WGO82815.1"/>
    </source>
</evidence>
<dbReference type="Proteomes" id="UP001231859">
    <property type="component" value="Chromosome"/>
</dbReference>
<name>A0ABY8NZZ6_9GAMM</name>
<keyword evidence="2" id="KW-1185">Reference proteome</keyword>
<protein>
    <submittedName>
        <fullName evidence="1">Uncharacterized protein</fullName>
    </submittedName>
</protein>